<dbReference type="EMBL" id="CM000137">
    <property type="protein sequence ID" value="EEC69392.1"/>
    <property type="molecule type" value="Genomic_DNA"/>
</dbReference>
<reference evidence="2 3" key="1">
    <citation type="journal article" date="2005" name="PLoS Biol.">
        <title>The genomes of Oryza sativa: a history of duplications.</title>
        <authorList>
            <person name="Yu J."/>
            <person name="Wang J."/>
            <person name="Lin W."/>
            <person name="Li S."/>
            <person name="Li H."/>
            <person name="Zhou J."/>
            <person name="Ni P."/>
            <person name="Dong W."/>
            <person name="Hu S."/>
            <person name="Zeng C."/>
            <person name="Zhang J."/>
            <person name="Zhang Y."/>
            <person name="Li R."/>
            <person name="Xu Z."/>
            <person name="Li S."/>
            <person name="Li X."/>
            <person name="Zheng H."/>
            <person name="Cong L."/>
            <person name="Lin L."/>
            <person name="Yin J."/>
            <person name="Geng J."/>
            <person name="Li G."/>
            <person name="Shi J."/>
            <person name="Liu J."/>
            <person name="Lv H."/>
            <person name="Li J."/>
            <person name="Wang J."/>
            <person name="Deng Y."/>
            <person name="Ran L."/>
            <person name="Shi X."/>
            <person name="Wang X."/>
            <person name="Wu Q."/>
            <person name="Li C."/>
            <person name="Ren X."/>
            <person name="Wang J."/>
            <person name="Wang X."/>
            <person name="Li D."/>
            <person name="Liu D."/>
            <person name="Zhang X."/>
            <person name="Ji Z."/>
            <person name="Zhao W."/>
            <person name="Sun Y."/>
            <person name="Zhang Z."/>
            <person name="Bao J."/>
            <person name="Han Y."/>
            <person name="Dong L."/>
            <person name="Ji J."/>
            <person name="Chen P."/>
            <person name="Wu S."/>
            <person name="Liu J."/>
            <person name="Xiao Y."/>
            <person name="Bu D."/>
            <person name="Tan J."/>
            <person name="Yang L."/>
            <person name="Ye C."/>
            <person name="Zhang J."/>
            <person name="Xu J."/>
            <person name="Zhou Y."/>
            <person name="Yu Y."/>
            <person name="Zhang B."/>
            <person name="Zhuang S."/>
            <person name="Wei H."/>
            <person name="Liu B."/>
            <person name="Lei M."/>
            <person name="Yu H."/>
            <person name="Li Y."/>
            <person name="Xu H."/>
            <person name="Wei S."/>
            <person name="He X."/>
            <person name="Fang L."/>
            <person name="Zhang Z."/>
            <person name="Zhang Y."/>
            <person name="Huang X."/>
            <person name="Su Z."/>
            <person name="Tong W."/>
            <person name="Li J."/>
            <person name="Tong Z."/>
            <person name="Li S."/>
            <person name="Ye J."/>
            <person name="Wang L."/>
            <person name="Fang L."/>
            <person name="Lei T."/>
            <person name="Chen C."/>
            <person name="Chen H."/>
            <person name="Xu Z."/>
            <person name="Li H."/>
            <person name="Huang H."/>
            <person name="Zhang F."/>
            <person name="Xu H."/>
            <person name="Li N."/>
            <person name="Zhao C."/>
            <person name="Li S."/>
            <person name="Dong L."/>
            <person name="Huang Y."/>
            <person name="Li L."/>
            <person name="Xi Y."/>
            <person name="Qi Q."/>
            <person name="Li W."/>
            <person name="Zhang B."/>
            <person name="Hu W."/>
            <person name="Zhang Y."/>
            <person name="Tian X."/>
            <person name="Jiao Y."/>
            <person name="Liang X."/>
            <person name="Jin J."/>
            <person name="Gao L."/>
            <person name="Zheng W."/>
            <person name="Hao B."/>
            <person name="Liu S."/>
            <person name="Wang W."/>
            <person name="Yuan L."/>
            <person name="Cao M."/>
            <person name="McDermott J."/>
            <person name="Samudrala R."/>
            <person name="Wang J."/>
            <person name="Wong G.K."/>
            <person name="Yang H."/>
        </authorList>
    </citation>
    <scope>NUCLEOTIDE SEQUENCE [LARGE SCALE GENOMIC DNA]</scope>
    <source>
        <strain evidence="3">cv. 93-11</strain>
    </source>
</reference>
<dbReference type="AlphaFoldDB" id="B8BM72"/>
<dbReference type="InterPro" id="IPR057207">
    <property type="entry name" value="FBXL15_LRR"/>
</dbReference>
<gene>
    <name evidence="2" type="ORF">OsI_38538</name>
</gene>
<dbReference type="GO" id="GO:0019005">
    <property type="term" value="C:SCF ubiquitin ligase complex"/>
    <property type="evidence" value="ECO:0007669"/>
    <property type="project" value="TreeGrafter"/>
</dbReference>
<evidence type="ECO:0000313" key="3">
    <source>
        <dbReference type="Proteomes" id="UP000007015"/>
    </source>
</evidence>
<dbReference type="Pfam" id="PF25372">
    <property type="entry name" value="DUF7885"/>
    <property type="match status" value="1"/>
</dbReference>
<dbReference type="OMA" id="LIYTLEF"/>
<dbReference type="PANTHER" id="PTHR13318">
    <property type="entry name" value="PARTNER OF PAIRED, ISOFORM B-RELATED"/>
    <property type="match status" value="1"/>
</dbReference>
<dbReference type="Gramene" id="BGIOSGA037485-TA">
    <property type="protein sequence ID" value="BGIOSGA037485-PA"/>
    <property type="gene ID" value="BGIOSGA037485"/>
</dbReference>
<dbReference type="STRING" id="39946.B8BM72"/>
<feature type="domain" description="F-box/LRR-repeat protein 15-like leucin rich repeat" evidence="1">
    <location>
        <begin position="23"/>
        <end position="130"/>
    </location>
</feature>
<dbReference type="InterPro" id="IPR032675">
    <property type="entry name" value="LRR_dom_sf"/>
</dbReference>
<dbReference type="GO" id="GO:0031146">
    <property type="term" value="P:SCF-dependent proteasomal ubiquitin-dependent protein catabolic process"/>
    <property type="evidence" value="ECO:0007669"/>
    <property type="project" value="TreeGrafter"/>
</dbReference>
<organism evidence="2 3">
    <name type="scientific">Oryza sativa subsp. indica</name>
    <name type="common">Rice</name>
    <dbReference type="NCBI Taxonomy" id="39946"/>
    <lineage>
        <taxon>Eukaryota</taxon>
        <taxon>Viridiplantae</taxon>
        <taxon>Streptophyta</taxon>
        <taxon>Embryophyta</taxon>
        <taxon>Tracheophyta</taxon>
        <taxon>Spermatophyta</taxon>
        <taxon>Magnoliopsida</taxon>
        <taxon>Liliopsida</taxon>
        <taxon>Poales</taxon>
        <taxon>Poaceae</taxon>
        <taxon>BOP clade</taxon>
        <taxon>Oryzoideae</taxon>
        <taxon>Oryzeae</taxon>
        <taxon>Oryzinae</taxon>
        <taxon>Oryza</taxon>
        <taxon>Oryza sativa</taxon>
    </lineage>
</organism>
<protein>
    <recommendedName>
        <fullName evidence="1">F-box/LRR-repeat protein 15-like leucin rich repeat domain-containing protein</fullName>
    </recommendedName>
</protein>
<keyword evidence="3" id="KW-1185">Reference proteome</keyword>
<dbReference type="HOGENOM" id="CLU_1672179_0_0_1"/>
<dbReference type="InterPro" id="IPR006553">
    <property type="entry name" value="Leu-rich_rpt_Cys-con_subtyp"/>
</dbReference>
<dbReference type="PANTHER" id="PTHR13318:SF216">
    <property type="entry name" value="F-BOX DOMAIN CONTAINING PROTEIN"/>
    <property type="match status" value="1"/>
</dbReference>
<dbReference type="Gene3D" id="3.80.10.10">
    <property type="entry name" value="Ribonuclease Inhibitor"/>
    <property type="match status" value="1"/>
</dbReference>
<accession>B8BM72</accession>
<evidence type="ECO:0000313" key="2">
    <source>
        <dbReference type="EMBL" id="EEC69392.1"/>
    </source>
</evidence>
<dbReference type="SUPFAM" id="SSF52047">
    <property type="entry name" value="RNI-like"/>
    <property type="match status" value="1"/>
</dbReference>
<dbReference type="SMART" id="SM00367">
    <property type="entry name" value="LRR_CC"/>
    <property type="match status" value="3"/>
</dbReference>
<dbReference type="Proteomes" id="UP000007015">
    <property type="component" value="Chromosome 12"/>
</dbReference>
<name>B8BM72_ORYSI</name>
<sequence length="158" mass="17342">MLEVVELTMFSCSPDYPEIGFTQEGLVMFFQFCPIRDLVLCGANIFDDDGMKALASAQFLETLELMDCKEITDAGMRLLADCPSLVNLTLRQCDGFSDVGVTEVVRARKLDSLIVEGCSQVSVKSVQGAAKSVHFERDCPGYGRLNRSSLMGMGSYDL</sequence>
<evidence type="ECO:0000259" key="1">
    <source>
        <dbReference type="Pfam" id="PF25372"/>
    </source>
</evidence>
<proteinExistence type="predicted"/>